<feature type="domain" description="HMG box" evidence="5">
    <location>
        <begin position="700"/>
        <end position="776"/>
    </location>
</feature>
<dbReference type="SUPFAM" id="SSF54373">
    <property type="entry name" value="FAD-linked reductases, C-terminal domain"/>
    <property type="match status" value="1"/>
</dbReference>
<evidence type="ECO:0000256" key="3">
    <source>
        <dbReference type="PROSITE-ProRule" id="PRU00267"/>
    </source>
</evidence>
<keyword evidence="7" id="KW-1185">Reference proteome</keyword>
<keyword evidence="3" id="KW-0539">Nucleus</keyword>
<dbReference type="InterPro" id="IPR050281">
    <property type="entry name" value="Flavin_monoamine_oxidase"/>
</dbReference>
<accession>A0ABP0E772</accession>
<feature type="compositionally biased region" description="Low complexity" evidence="4">
    <location>
        <begin position="652"/>
        <end position="664"/>
    </location>
</feature>
<feature type="DNA-binding region" description="HMG box" evidence="3">
    <location>
        <begin position="700"/>
        <end position="776"/>
    </location>
</feature>
<dbReference type="PANTHER" id="PTHR10742:SF386">
    <property type="entry name" value="LYSINE-SPECIFIC HISTONE DEMETHYLASE 1A"/>
    <property type="match status" value="1"/>
</dbReference>
<name>A0ABP0E772_9PEZI</name>
<evidence type="ECO:0000313" key="6">
    <source>
        <dbReference type="EMBL" id="CAK7275296.1"/>
    </source>
</evidence>
<feature type="compositionally biased region" description="Polar residues" evidence="4">
    <location>
        <begin position="800"/>
        <end position="814"/>
    </location>
</feature>
<comment type="caution">
    <text evidence="6">The sequence shown here is derived from an EMBL/GenBank/DDBJ whole genome shotgun (WGS) entry which is preliminary data.</text>
</comment>
<evidence type="ECO:0000256" key="2">
    <source>
        <dbReference type="ARBA" id="ARBA00023002"/>
    </source>
</evidence>
<dbReference type="Pfam" id="PF01593">
    <property type="entry name" value="Amino_oxidase"/>
    <property type="match status" value="2"/>
</dbReference>
<dbReference type="Proteomes" id="UP001642502">
    <property type="component" value="Unassembled WGS sequence"/>
</dbReference>
<dbReference type="InterPro" id="IPR009071">
    <property type="entry name" value="HMG_box_dom"/>
</dbReference>
<dbReference type="InterPro" id="IPR036910">
    <property type="entry name" value="HMG_box_dom_sf"/>
</dbReference>
<feature type="region of interest" description="Disordered" evidence="4">
    <location>
        <begin position="795"/>
        <end position="837"/>
    </location>
</feature>
<keyword evidence="2" id="KW-0560">Oxidoreductase</keyword>
<sequence length="837" mass="92911">MAGLGCARQLHNLFKQYGNLLAELGLDEPNIVVLEGRSRIGGRVYSRPLQVQPRHRHPEFRQSRCIAEMGGMIVTGFDRGNPMNVLIRGQLGLHYHSLLSATTIYDIDGKPADATRDRMVEDLFNECLDRVSKYKFKIPSQTVVEGNRDYINQGRDCHSEGHKTIARAEEGATTQARLGGVFKDTKAKGWQLPERSQSAPASTSSLQAQEATLEDCEMLGTEKHALARSLPPTTEMSATNVTNAAGLRLKRFGWKLKPGVEEKRDIDLDPAASVPGATLGSVIEDAIKQFGELVEMSAQDLRLLNWHIANLEYSNATNHSRLSLLGWDIDAGNEWEGKHSMIIGGYQSVPRGLMLCPTPLHVRKQKVVKKINYVGPDDASRPNLCESHKSPVVIELEDGATFDADYIVNTIPLGVLKHGDVQFDPPLPQWKEGPITRLGYGVLNKIVLTYRQPFWDTERDIFGVLREPSKRFSLDQRQYSKRRGRMFQWFNVTKTAGVPCLIALMAGDAAVDAEKTSNDKLIAEAAAVLRSVFGAHNVPEPIEAVLTRWSSDRFSRGSYSSAGPAMQLDDYDAMARPVGKHLHFAGEHTIGTHPATVHGAYLSGLRAASDVFEEIVGPIKFSMPLVQSKDSLMTTMKRKLTPDEDGGKASDDSSGSRNSRSGRSAEPDANSGSRRCLEVRDLRTQELISKQVGDRPSPPSRPDDDPYQLFSKANYERASNNCVQSHRPGQGHPTPDKVRALLSKMWRSAGAEERLPYAEAAAAKRREYDAALTLFNAKIAEWDRRSTEVRRNYERAHAENGSQDVETIRQTELPATSELCRPELDNIETQDESCHMP</sequence>
<protein>
    <recommendedName>
        <fullName evidence="5">HMG box domain-containing protein</fullName>
    </recommendedName>
</protein>
<evidence type="ECO:0000256" key="4">
    <source>
        <dbReference type="SAM" id="MobiDB-lite"/>
    </source>
</evidence>
<dbReference type="PANTHER" id="PTHR10742">
    <property type="entry name" value="FLAVIN MONOAMINE OXIDASE"/>
    <property type="match status" value="1"/>
</dbReference>
<organism evidence="6 7">
    <name type="scientific">Sporothrix epigloea</name>
    <dbReference type="NCBI Taxonomy" id="1892477"/>
    <lineage>
        <taxon>Eukaryota</taxon>
        <taxon>Fungi</taxon>
        <taxon>Dikarya</taxon>
        <taxon>Ascomycota</taxon>
        <taxon>Pezizomycotina</taxon>
        <taxon>Sordariomycetes</taxon>
        <taxon>Sordariomycetidae</taxon>
        <taxon>Ophiostomatales</taxon>
        <taxon>Ophiostomataceae</taxon>
        <taxon>Sporothrix</taxon>
    </lineage>
</organism>
<feature type="region of interest" description="Disordered" evidence="4">
    <location>
        <begin position="639"/>
        <end position="708"/>
    </location>
</feature>
<dbReference type="Gene3D" id="1.10.30.10">
    <property type="entry name" value="High mobility group box domain"/>
    <property type="match status" value="1"/>
</dbReference>
<evidence type="ECO:0000313" key="7">
    <source>
        <dbReference type="Proteomes" id="UP001642502"/>
    </source>
</evidence>
<evidence type="ECO:0000259" key="5">
    <source>
        <dbReference type="PROSITE" id="PS50118"/>
    </source>
</evidence>
<dbReference type="SUPFAM" id="SSF51905">
    <property type="entry name" value="FAD/NAD(P)-binding domain"/>
    <property type="match status" value="1"/>
</dbReference>
<reference evidence="6 7" key="1">
    <citation type="submission" date="2024-01" db="EMBL/GenBank/DDBJ databases">
        <authorList>
            <person name="Allen C."/>
            <person name="Tagirdzhanova G."/>
        </authorList>
    </citation>
    <scope>NUCLEOTIDE SEQUENCE [LARGE SCALE GENOMIC DNA]</scope>
    <source>
        <strain evidence="6 7">CBS 119000</strain>
    </source>
</reference>
<feature type="compositionally biased region" description="Basic and acidic residues" evidence="4">
    <location>
        <begin position="675"/>
        <end position="684"/>
    </location>
</feature>
<gene>
    <name evidence="6" type="ORF">SEPCBS119000_006621</name>
</gene>
<dbReference type="SUPFAM" id="SSF47095">
    <property type="entry name" value="HMG-box"/>
    <property type="match status" value="1"/>
</dbReference>
<comment type="similarity">
    <text evidence="1">Belongs to the flavin monoamine oxidase family.</text>
</comment>
<dbReference type="InterPro" id="IPR036188">
    <property type="entry name" value="FAD/NAD-bd_sf"/>
</dbReference>
<dbReference type="PROSITE" id="PS50118">
    <property type="entry name" value="HMG_BOX_2"/>
    <property type="match status" value="1"/>
</dbReference>
<evidence type="ECO:0000256" key="1">
    <source>
        <dbReference type="ARBA" id="ARBA00005995"/>
    </source>
</evidence>
<proteinExistence type="inferred from homology"/>
<dbReference type="EMBL" id="CAWUON010000198">
    <property type="protein sequence ID" value="CAK7275296.1"/>
    <property type="molecule type" value="Genomic_DNA"/>
</dbReference>
<feature type="compositionally biased region" description="Basic and acidic residues" evidence="4">
    <location>
        <begin position="640"/>
        <end position="651"/>
    </location>
</feature>
<dbReference type="Gene3D" id="3.50.50.60">
    <property type="entry name" value="FAD/NAD(P)-binding domain"/>
    <property type="match status" value="2"/>
</dbReference>
<keyword evidence="3" id="KW-0238">DNA-binding</keyword>
<dbReference type="Gene3D" id="3.90.660.10">
    <property type="match status" value="1"/>
</dbReference>
<dbReference type="InterPro" id="IPR002937">
    <property type="entry name" value="Amino_oxidase"/>
</dbReference>